<reference evidence="1 2" key="1">
    <citation type="journal article" date="2022" name="Int. J. Syst. Evol. Microbiol.">
        <title>Noviherbaspirillum aridicola sp. nov., isolated from an arid soil in Pakistan.</title>
        <authorList>
            <person name="Khan I.U."/>
            <person name="Saqib M."/>
            <person name="Amin A."/>
            <person name="Hussain F."/>
            <person name="Li L."/>
            <person name="Liu Y.H."/>
            <person name="Fang B.Z."/>
            <person name="Ahmed I."/>
            <person name="Li W.J."/>
        </authorList>
    </citation>
    <scope>NUCLEOTIDE SEQUENCE [LARGE SCALE GENOMIC DNA]</scope>
    <source>
        <strain evidence="1 2">NCCP-691</strain>
    </source>
</reference>
<protein>
    <submittedName>
        <fullName evidence="1">Uncharacterized protein</fullName>
    </submittedName>
</protein>
<gene>
    <name evidence="1" type="ORF">NCCP691_11530</name>
</gene>
<dbReference type="Proteomes" id="UP000887222">
    <property type="component" value="Unassembled WGS sequence"/>
</dbReference>
<proteinExistence type="predicted"/>
<comment type="caution">
    <text evidence="1">The sequence shown here is derived from an EMBL/GenBank/DDBJ whole genome shotgun (WGS) entry which is preliminary data.</text>
</comment>
<name>A0ABQ4Q309_9BURK</name>
<accession>A0ABQ4Q309</accession>
<keyword evidence="2" id="KW-1185">Reference proteome</keyword>
<evidence type="ECO:0000313" key="1">
    <source>
        <dbReference type="EMBL" id="GIZ51139.1"/>
    </source>
</evidence>
<evidence type="ECO:0000313" key="2">
    <source>
        <dbReference type="Proteomes" id="UP000887222"/>
    </source>
</evidence>
<sequence>MLLELGAAVFLGGEPAFEAMALPAAQVIDFHGNGFGMRAQMRTGEGLYLRARASADGARAEQGAACAARFSA</sequence>
<organism evidence="1 2">
    <name type="scientific">Noviherbaspirillum aridicola</name>
    <dbReference type="NCBI Taxonomy" id="2849687"/>
    <lineage>
        <taxon>Bacteria</taxon>
        <taxon>Pseudomonadati</taxon>
        <taxon>Pseudomonadota</taxon>
        <taxon>Betaproteobacteria</taxon>
        <taxon>Burkholderiales</taxon>
        <taxon>Oxalobacteraceae</taxon>
        <taxon>Noviherbaspirillum</taxon>
    </lineage>
</organism>
<dbReference type="EMBL" id="BPMK01000004">
    <property type="protein sequence ID" value="GIZ51139.1"/>
    <property type="molecule type" value="Genomic_DNA"/>
</dbReference>